<proteinExistence type="predicted"/>
<protein>
    <submittedName>
        <fullName evidence="2">Uncharacterized protein</fullName>
    </submittedName>
</protein>
<organism evidence="2 3">
    <name type="scientific">Nocardia cyriacigeorgica</name>
    <dbReference type="NCBI Taxonomy" id="135487"/>
    <lineage>
        <taxon>Bacteria</taxon>
        <taxon>Bacillati</taxon>
        <taxon>Actinomycetota</taxon>
        <taxon>Actinomycetes</taxon>
        <taxon>Mycobacteriales</taxon>
        <taxon>Nocardiaceae</taxon>
        <taxon>Nocardia</taxon>
    </lineage>
</organism>
<dbReference type="Proteomes" id="UP000290439">
    <property type="component" value="Chromosome"/>
</dbReference>
<dbReference type="RefSeq" id="WP_036533419.1">
    <property type="nucleotide sequence ID" value="NZ_CP026746.1"/>
</dbReference>
<dbReference type="OrthoDB" id="4375009at2"/>
<dbReference type="Pfam" id="PF20615">
    <property type="entry name" value="DUF6802"/>
    <property type="match status" value="1"/>
</dbReference>
<dbReference type="EMBL" id="LR215973">
    <property type="protein sequence ID" value="VFB01418.1"/>
    <property type="molecule type" value="Genomic_DNA"/>
</dbReference>
<dbReference type="GeneID" id="57067457"/>
<dbReference type="InterPro" id="IPR046543">
    <property type="entry name" value="DUF6802"/>
</dbReference>
<sequence>MISSGEFPGLDLPDIDASSSLDGLGAVELNSPTQDINGDGILDSITTTDDDGMHVWTDTDLDGYADHVTVVEDDGDYAAWEYHRNPDGSGEWRKTDEGRLGEK</sequence>
<evidence type="ECO:0000256" key="1">
    <source>
        <dbReference type="SAM" id="MobiDB-lite"/>
    </source>
</evidence>
<reference evidence="2 3" key="1">
    <citation type="submission" date="2019-02" db="EMBL/GenBank/DDBJ databases">
        <authorList>
            <consortium name="Pathogen Informatics"/>
        </authorList>
    </citation>
    <scope>NUCLEOTIDE SEQUENCE [LARGE SCALE GENOMIC DNA]</scope>
    <source>
        <strain evidence="2 3">3012STDY6756504</strain>
    </source>
</reference>
<accession>A0A2L2JL97</accession>
<evidence type="ECO:0000313" key="2">
    <source>
        <dbReference type="EMBL" id="VFB01418.1"/>
    </source>
</evidence>
<gene>
    <name evidence="2" type="ORF">NCTC10797_05236</name>
</gene>
<name>A0A2L2JL97_9NOCA</name>
<evidence type="ECO:0000313" key="3">
    <source>
        <dbReference type="Proteomes" id="UP000290439"/>
    </source>
</evidence>
<feature type="region of interest" description="Disordered" evidence="1">
    <location>
        <begin position="82"/>
        <end position="103"/>
    </location>
</feature>
<feature type="region of interest" description="Disordered" evidence="1">
    <location>
        <begin position="30"/>
        <end position="49"/>
    </location>
</feature>
<dbReference type="AlphaFoldDB" id="A0A2L2JL97"/>